<dbReference type="AlphaFoldDB" id="A0A9W9LZP2"/>
<dbReference type="EMBL" id="JAPQKO010000001">
    <property type="protein sequence ID" value="KAJ5184106.1"/>
    <property type="molecule type" value="Genomic_DNA"/>
</dbReference>
<gene>
    <name evidence="7" type="ORF">N7492_001722</name>
</gene>
<feature type="transmembrane region" description="Helical" evidence="5">
    <location>
        <begin position="169"/>
        <end position="192"/>
    </location>
</feature>
<dbReference type="PANTHER" id="PTHR34187:SF3">
    <property type="entry name" value="DUF DOMAIN PROTEIN (AFU_ORTHOLOGUE AFUA_6G11150)"/>
    <property type="match status" value="1"/>
</dbReference>
<name>A0A9W9LZP2_9EURO</name>
<evidence type="ECO:0000256" key="2">
    <source>
        <dbReference type="ARBA" id="ARBA00022692"/>
    </source>
</evidence>
<evidence type="ECO:0000259" key="6">
    <source>
        <dbReference type="Pfam" id="PF02656"/>
    </source>
</evidence>
<reference evidence="7" key="2">
    <citation type="journal article" date="2023" name="IMA Fungus">
        <title>Comparative genomic study of the Penicillium genus elucidates a diverse pangenome and 15 lateral gene transfer events.</title>
        <authorList>
            <person name="Petersen C."/>
            <person name="Sorensen T."/>
            <person name="Nielsen M.R."/>
            <person name="Sondergaard T.E."/>
            <person name="Sorensen J.L."/>
            <person name="Fitzpatrick D.A."/>
            <person name="Frisvad J.C."/>
            <person name="Nielsen K.L."/>
        </authorList>
    </citation>
    <scope>NUCLEOTIDE SEQUENCE</scope>
    <source>
        <strain evidence="7">IBT 21917</strain>
    </source>
</reference>
<evidence type="ECO:0000256" key="4">
    <source>
        <dbReference type="ARBA" id="ARBA00023136"/>
    </source>
</evidence>
<dbReference type="InterPro" id="IPR052053">
    <property type="entry name" value="IM_YidH-like"/>
</dbReference>
<comment type="caution">
    <text evidence="7">The sequence shown here is derived from an EMBL/GenBank/DDBJ whole genome shotgun (WGS) entry which is preliminary data.</text>
</comment>
<dbReference type="GO" id="GO:0012505">
    <property type="term" value="C:endomembrane system"/>
    <property type="evidence" value="ECO:0007669"/>
    <property type="project" value="UniProtKB-SubCell"/>
</dbReference>
<evidence type="ECO:0000313" key="7">
    <source>
        <dbReference type="EMBL" id="KAJ5184106.1"/>
    </source>
</evidence>
<accession>A0A9W9LZP2</accession>
<evidence type="ECO:0000256" key="5">
    <source>
        <dbReference type="SAM" id="Phobius"/>
    </source>
</evidence>
<dbReference type="Proteomes" id="UP001146351">
    <property type="component" value="Unassembled WGS sequence"/>
</dbReference>
<feature type="transmembrane region" description="Helical" evidence="5">
    <location>
        <begin position="213"/>
        <end position="232"/>
    </location>
</feature>
<sequence>MSRQVKINRVTIDLYHGTLYCELESTRKRDDIRAENGQRSPDPCDRFLDKLQLLLAQSSHFRSPAMAQTESMASMPLRGPYNPLINLVHAKPALVEEHVEDQQHILFSRPIFGALLFENNTSDARDHCANERTFLSWLRLSMYLAVVSLAIIISFHFHDQPSGLERRMALPLGIIFWLLSLTCLANGFANYTRTVMKYSRRAALVQSGWKTQMVFTVVGAVILGSCILFLSTDAT</sequence>
<reference evidence="7" key="1">
    <citation type="submission" date="2022-11" db="EMBL/GenBank/DDBJ databases">
        <authorList>
            <person name="Petersen C."/>
        </authorList>
    </citation>
    <scope>NUCLEOTIDE SEQUENCE</scope>
    <source>
        <strain evidence="7">IBT 21917</strain>
    </source>
</reference>
<feature type="domain" description="DUF202" evidence="6">
    <location>
        <begin position="125"/>
        <end position="195"/>
    </location>
</feature>
<keyword evidence="3 5" id="KW-1133">Transmembrane helix</keyword>
<dbReference type="Pfam" id="PF02656">
    <property type="entry name" value="DUF202"/>
    <property type="match status" value="1"/>
</dbReference>
<keyword evidence="2 5" id="KW-0812">Transmembrane</keyword>
<proteinExistence type="predicted"/>
<comment type="subcellular location">
    <subcellularLocation>
        <location evidence="1">Endomembrane system</location>
        <topology evidence="1">Multi-pass membrane protein</topology>
    </subcellularLocation>
</comment>
<dbReference type="InterPro" id="IPR003807">
    <property type="entry name" value="DUF202"/>
</dbReference>
<evidence type="ECO:0000256" key="3">
    <source>
        <dbReference type="ARBA" id="ARBA00022989"/>
    </source>
</evidence>
<dbReference type="PANTHER" id="PTHR34187">
    <property type="entry name" value="FGR18P"/>
    <property type="match status" value="1"/>
</dbReference>
<evidence type="ECO:0000256" key="1">
    <source>
        <dbReference type="ARBA" id="ARBA00004127"/>
    </source>
</evidence>
<feature type="transmembrane region" description="Helical" evidence="5">
    <location>
        <begin position="140"/>
        <end position="157"/>
    </location>
</feature>
<organism evidence="7 8">
    <name type="scientific">Penicillium capsulatum</name>
    <dbReference type="NCBI Taxonomy" id="69766"/>
    <lineage>
        <taxon>Eukaryota</taxon>
        <taxon>Fungi</taxon>
        <taxon>Dikarya</taxon>
        <taxon>Ascomycota</taxon>
        <taxon>Pezizomycotina</taxon>
        <taxon>Eurotiomycetes</taxon>
        <taxon>Eurotiomycetidae</taxon>
        <taxon>Eurotiales</taxon>
        <taxon>Aspergillaceae</taxon>
        <taxon>Penicillium</taxon>
    </lineage>
</organism>
<dbReference type="OrthoDB" id="5525680at2759"/>
<keyword evidence="8" id="KW-1185">Reference proteome</keyword>
<keyword evidence="4 5" id="KW-0472">Membrane</keyword>
<evidence type="ECO:0000313" key="8">
    <source>
        <dbReference type="Proteomes" id="UP001146351"/>
    </source>
</evidence>
<protein>
    <recommendedName>
        <fullName evidence="6">DUF202 domain-containing protein</fullName>
    </recommendedName>
</protein>